<dbReference type="Proteomes" id="UP000002051">
    <property type="component" value="Chromosome 5"/>
</dbReference>
<sequence length="85" mass="9959">MDMVEGFVFYTFIFFGLHHHLHLLYNPSLLKLFQSQASGTGFAIKEFQYTNQAELEHDSRFTVSTTIGTRFCDFEVEEELEKDNN</sequence>
<evidence type="ECO:0000313" key="2">
    <source>
        <dbReference type="EnsemblPlants" id="AES94394"/>
    </source>
</evidence>
<proteinExistence type="predicted"/>
<dbReference type="HOGENOM" id="CLU_2516056_0_0_1"/>
<evidence type="ECO:0000313" key="1">
    <source>
        <dbReference type="EMBL" id="AES94394.1"/>
    </source>
</evidence>
<dbReference type="EnsemblPlants" id="AES94394">
    <property type="protein sequence ID" value="AES94394"/>
    <property type="gene ID" value="MTR_5g014000"/>
</dbReference>
<protein>
    <submittedName>
        <fullName evidence="1 2">Uncharacterized protein</fullName>
    </submittedName>
</protein>
<dbReference type="EMBL" id="CM001221">
    <property type="protein sequence ID" value="AES94394.1"/>
    <property type="molecule type" value="Genomic_DNA"/>
</dbReference>
<dbReference type="PaxDb" id="3880-AES94394"/>
<organism evidence="1 3">
    <name type="scientific">Medicago truncatula</name>
    <name type="common">Barrel medic</name>
    <name type="synonym">Medicago tribuloides</name>
    <dbReference type="NCBI Taxonomy" id="3880"/>
    <lineage>
        <taxon>Eukaryota</taxon>
        <taxon>Viridiplantae</taxon>
        <taxon>Streptophyta</taxon>
        <taxon>Embryophyta</taxon>
        <taxon>Tracheophyta</taxon>
        <taxon>Spermatophyta</taxon>
        <taxon>Magnoliopsida</taxon>
        <taxon>eudicotyledons</taxon>
        <taxon>Gunneridae</taxon>
        <taxon>Pentapetalae</taxon>
        <taxon>rosids</taxon>
        <taxon>fabids</taxon>
        <taxon>Fabales</taxon>
        <taxon>Fabaceae</taxon>
        <taxon>Papilionoideae</taxon>
        <taxon>50 kb inversion clade</taxon>
        <taxon>NPAAA clade</taxon>
        <taxon>Hologalegina</taxon>
        <taxon>IRL clade</taxon>
        <taxon>Trifolieae</taxon>
        <taxon>Medicago</taxon>
    </lineage>
</organism>
<evidence type="ECO:0000313" key="3">
    <source>
        <dbReference type="Proteomes" id="UP000002051"/>
    </source>
</evidence>
<accession>G7JZU0</accession>
<reference evidence="1 3" key="2">
    <citation type="journal article" date="2014" name="BMC Genomics">
        <title>An improved genome release (version Mt4.0) for the model legume Medicago truncatula.</title>
        <authorList>
            <person name="Tang H."/>
            <person name="Krishnakumar V."/>
            <person name="Bidwell S."/>
            <person name="Rosen B."/>
            <person name="Chan A."/>
            <person name="Zhou S."/>
            <person name="Gentzbittel L."/>
            <person name="Childs K.L."/>
            <person name="Yandell M."/>
            <person name="Gundlach H."/>
            <person name="Mayer K.F."/>
            <person name="Schwartz D.C."/>
            <person name="Town C.D."/>
        </authorList>
    </citation>
    <scope>GENOME REANNOTATION</scope>
    <source>
        <strain evidence="2 3">cv. Jemalong A17</strain>
    </source>
</reference>
<gene>
    <name evidence="1" type="ordered locus">MTR_5g014000</name>
</gene>
<keyword evidence="3" id="KW-1185">Reference proteome</keyword>
<dbReference type="AlphaFoldDB" id="G7JZU0"/>
<reference evidence="1 3" key="1">
    <citation type="journal article" date="2011" name="Nature">
        <title>The Medicago genome provides insight into the evolution of rhizobial symbioses.</title>
        <authorList>
            <person name="Young N.D."/>
            <person name="Debelle F."/>
            <person name="Oldroyd G.E."/>
            <person name="Geurts R."/>
            <person name="Cannon S.B."/>
            <person name="Udvardi M.K."/>
            <person name="Benedito V.A."/>
            <person name="Mayer K.F."/>
            <person name="Gouzy J."/>
            <person name="Schoof H."/>
            <person name="Van de Peer Y."/>
            <person name="Proost S."/>
            <person name="Cook D.R."/>
            <person name="Meyers B.C."/>
            <person name="Spannagl M."/>
            <person name="Cheung F."/>
            <person name="De Mita S."/>
            <person name="Krishnakumar V."/>
            <person name="Gundlach H."/>
            <person name="Zhou S."/>
            <person name="Mudge J."/>
            <person name="Bharti A.K."/>
            <person name="Murray J.D."/>
            <person name="Naoumkina M.A."/>
            <person name="Rosen B."/>
            <person name="Silverstein K.A."/>
            <person name="Tang H."/>
            <person name="Rombauts S."/>
            <person name="Zhao P.X."/>
            <person name="Zhou P."/>
            <person name="Barbe V."/>
            <person name="Bardou P."/>
            <person name="Bechner M."/>
            <person name="Bellec A."/>
            <person name="Berger A."/>
            <person name="Berges H."/>
            <person name="Bidwell S."/>
            <person name="Bisseling T."/>
            <person name="Choisne N."/>
            <person name="Couloux A."/>
            <person name="Denny R."/>
            <person name="Deshpande S."/>
            <person name="Dai X."/>
            <person name="Doyle J.J."/>
            <person name="Dudez A.M."/>
            <person name="Farmer A.D."/>
            <person name="Fouteau S."/>
            <person name="Franken C."/>
            <person name="Gibelin C."/>
            <person name="Gish J."/>
            <person name="Goldstein S."/>
            <person name="Gonzalez A.J."/>
            <person name="Green P.J."/>
            <person name="Hallab A."/>
            <person name="Hartog M."/>
            <person name="Hua A."/>
            <person name="Humphray S.J."/>
            <person name="Jeong D.H."/>
            <person name="Jing Y."/>
            <person name="Jocker A."/>
            <person name="Kenton S.M."/>
            <person name="Kim D.J."/>
            <person name="Klee K."/>
            <person name="Lai H."/>
            <person name="Lang C."/>
            <person name="Lin S."/>
            <person name="Macmil S.L."/>
            <person name="Magdelenat G."/>
            <person name="Matthews L."/>
            <person name="McCorrison J."/>
            <person name="Monaghan E.L."/>
            <person name="Mun J.H."/>
            <person name="Najar F.Z."/>
            <person name="Nicholson C."/>
            <person name="Noirot C."/>
            <person name="O'Bleness M."/>
            <person name="Paule C.R."/>
            <person name="Poulain J."/>
            <person name="Prion F."/>
            <person name="Qin B."/>
            <person name="Qu C."/>
            <person name="Retzel E.F."/>
            <person name="Riddle C."/>
            <person name="Sallet E."/>
            <person name="Samain S."/>
            <person name="Samson N."/>
            <person name="Sanders I."/>
            <person name="Saurat O."/>
            <person name="Scarpelli C."/>
            <person name="Schiex T."/>
            <person name="Segurens B."/>
            <person name="Severin A.J."/>
            <person name="Sherrier D.J."/>
            <person name="Shi R."/>
            <person name="Sims S."/>
            <person name="Singer S.R."/>
            <person name="Sinharoy S."/>
            <person name="Sterck L."/>
            <person name="Viollet A."/>
            <person name="Wang B.B."/>
            <person name="Wang K."/>
            <person name="Wang M."/>
            <person name="Wang X."/>
            <person name="Warfsmann J."/>
            <person name="Weissenbach J."/>
            <person name="White D.D."/>
            <person name="White J.D."/>
            <person name="Wiley G.B."/>
            <person name="Wincker P."/>
            <person name="Xing Y."/>
            <person name="Yang L."/>
            <person name="Yao Z."/>
            <person name="Ying F."/>
            <person name="Zhai J."/>
            <person name="Zhou L."/>
            <person name="Zuber A."/>
            <person name="Denarie J."/>
            <person name="Dixon R.A."/>
            <person name="May G.D."/>
            <person name="Schwartz D.C."/>
            <person name="Rogers J."/>
            <person name="Quetier F."/>
            <person name="Town C.D."/>
            <person name="Roe B.A."/>
        </authorList>
    </citation>
    <scope>NUCLEOTIDE SEQUENCE [LARGE SCALE GENOMIC DNA]</scope>
    <source>
        <strain evidence="1">A17</strain>
        <strain evidence="2 3">cv. Jemalong A17</strain>
    </source>
</reference>
<name>G7JZU0_MEDTR</name>
<reference evidence="2" key="3">
    <citation type="submission" date="2015-04" db="UniProtKB">
        <authorList>
            <consortium name="EnsemblPlants"/>
        </authorList>
    </citation>
    <scope>IDENTIFICATION</scope>
    <source>
        <strain evidence="2">cv. Jemalong A17</strain>
    </source>
</reference>